<evidence type="ECO:0000256" key="3">
    <source>
        <dbReference type="SAM" id="MobiDB-lite"/>
    </source>
</evidence>
<keyword evidence="1 5" id="KW-0489">Methyltransferase</keyword>
<dbReference type="SUPFAM" id="SSF75217">
    <property type="entry name" value="alpha/beta knot"/>
    <property type="match status" value="1"/>
</dbReference>
<organism evidence="5 6">
    <name type="scientific">Denitrobaculum tricleocarpae</name>
    <dbReference type="NCBI Taxonomy" id="2591009"/>
    <lineage>
        <taxon>Bacteria</taxon>
        <taxon>Pseudomonadati</taxon>
        <taxon>Pseudomonadota</taxon>
        <taxon>Alphaproteobacteria</taxon>
        <taxon>Rhodospirillales</taxon>
        <taxon>Rhodospirillaceae</taxon>
        <taxon>Denitrobaculum</taxon>
    </lineage>
</organism>
<dbReference type="GO" id="GO:0003723">
    <property type="term" value="F:RNA binding"/>
    <property type="evidence" value="ECO:0007669"/>
    <property type="project" value="InterPro"/>
</dbReference>
<reference evidence="5 6" key="1">
    <citation type="submission" date="2019-06" db="EMBL/GenBank/DDBJ databases">
        <title>Whole genome sequence for Rhodospirillaceae sp. R148.</title>
        <authorList>
            <person name="Wang G."/>
        </authorList>
    </citation>
    <scope>NUCLEOTIDE SEQUENCE [LARGE SCALE GENOMIC DNA]</scope>
    <source>
        <strain evidence="5 6">R148</strain>
    </source>
</reference>
<dbReference type="AlphaFoldDB" id="A0A545U3H4"/>
<protein>
    <submittedName>
        <fullName evidence="5">23S rRNA (Guanosine(2251)-2'-O)-methyltransferase RlmB</fullName>
    </submittedName>
</protein>
<dbReference type="GO" id="GO:0006396">
    <property type="term" value="P:RNA processing"/>
    <property type="evidence" value="ECO:0007669"/>
    <property type="project" value="InterPro"/>
</dbReference>
<dbReference type="Pfam" id="PF08032">
    <property type="entry name" value="SpoU_sub_bind"/>
    <property type="match status" value="1"/>
</dbReference>
<dbReference type="InterPro" id="IPR004441">
    <property type="entry name" value="rRNA_MeTrfase_TrmH"/>
</dbReference>
<evidence type="ECO:0000313" key="5">
    <source>
        <dbReference type="EMBL" id="TQV83963.1"/>
    </source>
</evidence>
<feature type="compositionally biased region" description="Low complexity" evidence="3">
    <location>
        <begin position="26"/>
        <end position="42"/>
    </location>
</feature>
<dbReference type="OrthoDB" id="9785673at2"/>
<name>A0A545U3H4_9PROT</name>
<proteinExistence type="predicted"/>
<dbReference type="InterPro" id="IPR013123">
    <property type="entry name" value="SpoU_subst-bd"/>
</dbReference>
<evidence type="ECO:0000259" key="4">
    <source>
        <dbReference type="SMART" id="SM00967"/>
    </source>
</evidence>
<dbReference type="NCBIfam" id="TIGR00186">
    <property type="entry name" value="rRNA_methyl_3"/>
    <property type="match status" value="1"/>
</dbReference>
<dbReference type="InterPro" id="IPR029064">
    <property type="entry name" value="Ribosomal_eL30-like_sf"/>
</dbReference>
<feature type="domain" description="RNA 2-O ribose methyltransferase substrate binding" evidence="4">
    <location>
        <begin position="47"/>
        <end position="125"/>
    </location>
</feature>
<dbReference type="GO" id="GO:0008173">
    <property type="term" value="F:RNA methyltransferase activity"/>
    <property type="evidence" value="ECO:0007669"/>
    <property type="project" value="InterPro"/>
</dbReference>
<feature type="region of interest" description="Disordered" evidence="3">
    <location>
        <begin position="1"/>
        <end position="43"/>
    </location>
</feature>
<dbReference type="InterPro" id="IPR029028">
    <property type="entry name" value="Alpha/beta_knot_MTases"/>
</dbReference>
<dbReference type="Pfam" id="PF00588">
    <property type="entry name" value="SpoU_methylase"/>
    <property type="match status" value="1"/>
</dbReference>
<keyword evidence="6" id="KW-1185">Reference proteome</keyword>
<evidence type="ECO:0000256" key="1">
    <source>
        <dbReference type="ARBA" id="ARBA00022603"/>
    </source>
</evidence>
<evidence type="ECO:0000313" key="6">
    <source>
        <dbReference type="Proteomes" id="UP000315252"/>
    </source>
</evidence>
<dbReference type="CDD" id="cd18103">
    <property type="entry name" value="SpoU-like_RlmB"/>
    <property type="match status" value="1"/>
</dbReference>
<dbReference type="GO" id="GO:0032259">
    <property type="term" value="P:methylation"/>
    <property type="evidence" value="ECO:0007669"/>
    <property type="project" value="UniProtKB-KW"/>
</dbReference>
<dbReference type="InterPro" id="IPR001537">
    <property type="entry name" value="SpoU_MeTrfase"/>
</dbReference>
<dbReference type="EMBL" id="VHSH01000001">
    <property type="protein sequence ID" value="TQV83963.1"/>
    <property type="molecule type" value="Genomic_DNA"/>
</dbReference>
<keyword evidence="2 5" id="KW-0808">Transferase</keyword>
<dbReference type="Proteomes" id="UP000315252">
    <property type="component" value="Unassembled WGS sequence"/>
</dbReference>
<dbReference type="SMART" id="SM00967">
    <property type="entry name" value="SpoU_sub_bind"/>
    <property type="match status" value="1"/>
</dbReference>
<sequence length="287" mass="29934">MDRSHSRQRSNAGSPKRPKTEGNGPGPAARPGGSAKGPSGPAHRAHWLFGVHAVLAALANPKRRKERLLVSKEAGQRHGEALDKLLALPGAPPAHQANREDFMSALPDSAVHQGLALQCAPLTQPHLEDLLAAPLPETARRPVVLVLDQVTDPQNVGAILRSAAAFGAQAVVTTGRNAAAESGVLVKTASGAFDHTPYIAVTNLARALESLKTAGYWSLGLAGEGKRTLADAKSDGPVALVLGAEGSGLRRLTRETCDELVHLPTREPISALNVSNAAAVALYELLK</sequence>
<gene>
    <name evidence="5" type="primary">rlmB</name>
    <name evidence="5" type="ORF">FKG95_03710</name>
</gene>
<dbReference type="Gene3D" id="3.30.1330.30">
    <property type="match status" value="1"/>
</dbReference>
<accession>A0A545U3H4</accession>
<dbReference type="PANTHER" id="PTHR46429">
    <property type="entry name" value="23S RRNA (GUANOSINE-2'-O-)-METHYLTRANSFERASE RLMB"/>
    <property type="match status" value="1"/>
</dbReference>
<dbReference type="InterPro" id="IPR029026">
    <property type="entry name" value="tRNA_m1G_MTases_N"/>
</dbReference>
<dbReference type="Gene3D" id="3.40.1280.10">
    <property type="match status" value="1"/>
</dbReference>
<comment type="caution">
    <text evidence="5">The sequence shown here is derived from an EMBL/GenBank/DDBJ whole genome shotgun (WGS) entry which is preliminary data.</text>
</comment>
<dbReference type="SUPFAM" id="SSF55315">
    <property type="entry name" value="L30e-like"/>
    <property type="match status" value="1"/>
</dbReference>
<dbReference type="PANTHER" id="PTHR46429:SF1">
    <property type="entry name" value="23S RRNA (GUANOSINE-2'-O-)-METHYLTRANSFERASE RLMB"/>
    <property type="match status" value="1"/>
</dbReference>
<evidence type="ECO:0000256" key="2">
    <source>
        <dbReference type="ARBA" id="ARBA00022679"/>
    </source>
</evidence>
<dbReference type="GO" id="GO:0005829">
    <property type="term" value="C:cytosol"/>
    <property type="evidence" value="ECO:0007669"/>
    <property type="project" value="TreeGrafter"/>
</dbReference>